<feature type="domain" description="Glycosyltransferase 61 catalytic" evidence="4">
    <location>
        <begin position="146"/>
        <end position="309"/>
    </location>
</feature>
<keyword evidence="6" id="KW-1185">Reference proteome</keyword>
<organism evidence="5 6">
    <name type="scientific">Neisseria montereyensis</name>
    <dbReference type="NCBI Taxonomy" id="2973938"/>
    <lineage>
        <taxon>Bacteria</taxon>
        <taxon>Pseudomonadati</taxon>
        <taxon>Pseudomonadota</taxon>
        <taxon>Betaproteobacteria</taxon>
        <taxon>Neisseriales</taxon>
        <taxon>Neisseriaceae</taxon>
        <taxon>Neisseria</taxon>
    </lineage>
</organism>
<dbReference type="Pfam" id="PF04577">
    <property type="entry name" value="Glyco_transf_61"/>
    <property type="match status" value="1"/>
</dbReference>
<dbReference type="PANTHER" id="PTHR20961">
    <property type="entry name" value="GLYCOSYLTRANSFERASE"/>
    <property type="match status" value="1"/>
</dbReference>
<reference evidence="5" key="2">
    <citation type="journal article" date="2023" name="Curr. Microbiol.">
        <title>Neisseria montereyensis sp. nov., Isolated from Oropharynx of California Sea Lion (Zalophus californianus): Genomic, Phylogenetic, and Phenotypic Study.</title>
        <authorList>
            <person name="Volokhov D.V."/>
            <person name="Zagorodnyaya T.A."/>
            <person name="Furtak V.A."/>
            <person name="Nattanmai G."/>
            <person name="Randall L."/>
            <person name="Jose S."/>
            <person name="Gao Y."/>
            <person name="Gulland F.M."/>
            <person name="Eisenberg T."/>
            <person name="Delmonte P."/>
            <person name="Blom J."/>
            <person name="Mitchell K.K."/>
        </authorList>
    </citation>
    <scope>NUCLEOTIDE SEQUENCE</scope>
    <source>
        <strain evidence="5">CSL10203-ORH2</strain>
    </source>
</reference>
<dbReference type="RefSeq" id="WP_259292290.1">
    <property type="nucleotide sequence ID" value="NZ_JANUXW010000010.1"/>
</dbReference>
<dbReference type="InterPro" id="IPR049625">
    <property type="entry name" value="Glyco_transf_61_cat"/>
</dbReference>
<proteinExistence type="predicted"/>
<evidence type="ECO:0000256" key="3">
    <source>
        <dbReference type="ARBA" id="ARBA00023180"/>
    </source>
</evidence>
<evidence type="ECO:0000256" key="1">
    <source>
        <dbReference type="ARBA" id="ARBA00022676"/>
    </source>
</evidence>
<evidence type="ECO:0000313" key="6">
    <source>
        <dbReference type="Proteomes" id="UP001166947"/>
    </source>
</evidence>
<reference evidence="5" key="1">
    <citation type="submission" date="2022-08" db="EMBL/GenBank/DDBJ databases">
        <authorList>
            <person name="Volokhov D.V."/>
            <person name="Furtak V.A."/>
            <person name="Zagorodnyaya T.A."/>
        </authorList>
    </citation>
    <scope>NUCLEOTIDE SEQUENCE</scope>
    <source>
        <strain evidence="5">CSL10203-ORH2</strain>
    </source>
</reference>
<keyword evidence="1" id="KW-0328">Glycosyltransferase</keyword>
<dbReference type="Proteomes" id="UP001166947">
    <property type="component" value="Unassembled WGS sequence"/>
</dbReference>
<accession>A0ABT2FE92</accession>
<keyword evidence="3" id="KW-0325">Glycoprotein</keyword>
<sequence>MKRYYALDLRKLAQNPIDGCKFHLHEPSIIMSSSINPLFEQQEDDIKLDEYSNIFTSEYRCPEIYTAIIDNCVISPRAPNLPRYWGLFFQNYYAFNFLSNDAKKEFSKNNYFQCEDNIIYADLNQFSKTHIQGTSVWFYSFKNLDHLLRECLPSLINIKKLGYDLNDLKFICPELPKDAIDLFNDFGIPKENIISLDNVWLSFDKLIVPCFSSFGHLHTPTKYYTDVLDYGKKCNGHIKRFYISRKNAKERRIINENILFDDLQERGFEIVEPGNYSKSQQRELFSNAEIIIGPHGMGIANAVFSKDLTLLIEIMNTDYNRVSYFRTAQLRNAQYGAYYIKPLKSDFNPKNNRFGDVLINRSKFLMFLDFMISKIKK</sequence>
<evidence type="ECO:0000313" key="5">
    <source>
        <dbReference type="EMBL" id="MCS4534531.1"/>
    </source>
</evidence>
<name>A0ABT2FE92_9NEIS</name>
<comment type="caution">
    <text evidence="5">The sequence shown here is derived from an EMBL/GenBank/DDBJ whole genome shotgun (WGS) entry which is preliminary data.</text>
</comment>
<dbReference type="InterPro" id="IPR007657">
    <property type="entry name" value="Glycosyltransferase_61"/>
</dbReference>
<protein>
    <submittedName>
        <fullName evidence="5">Glycosyltransferase family 61 protein</fullName>
    </submittedName>
</protein>
<gene>
    <name evidence="5" type="ORF">NXS09_09535</name>
</gene>
<dbReference type="EMBL" id="JANUXW010000010">
    <property type="protein sequence ID" value="MCS4534531.1"/>
    <property type="molecule type" value="Genomic_DNA"/>
</dbReference>
<keyword evidence="2" id="KW-0808">Transferase</keyword>
<evidence type="ECO:0000256" key="2">
    <source>
        <dbReference type="ARBA" id="ARBA00022679"/>
    </source>
</evidence>
<evidence type="ECO:0000259" key="4">
    <source>
        <dbReference type="Pfam" id="PF04577"/>
    </source>
</evidence>